<comment type="caution">
    <text evidence="2">The sequence shown here is derived from an EMBL/GenBank/DDBJ whole genome shotgun (WGS) entry which is preliminary data.</text>
</comment>
<evidence type="ECO:0000313" key="3">
    <source>
        <dbReference type="Proteomes" id="UP000034846"/>
    </source>
</evidence>
<dbReference type="SUPFAM" id="SSF55282">
    <property type="entry name" value="RL5-like"/>
    <property type="match status" value="1"/>
</dbReference>
<reference evidence="2 3" key="1">
    <citation type="journal article" date="2015" name="Nature">
        <title>rRNA introns, odd ribosomes, and small enigmatic genomes across a large radiation of phyla.</title>
        <authorList>
            <person name="Brown C.T."/>
            <person name="Hug L.A."/>
            <person name="Thomas B.C."/>
            <person name="Sharon I."/>
            <person name="Castelle C.J."/>
            <person name="Singh A."/>
            <person name="Wilkins M.J."/>
            <person name="Williams K.H."/>
            <person name="Banfield J.F."/>
        </authorList>
    </citation>
    <scope>NUCLEOTIDE SEQUENCE [LARGE SCALE GENOMIC DNA]</scope>
</reference>
<name>A0A0G1XG58_9BACT</name>
<keyword evidence="2" id="KW-0687">Ribonucleoprotein</keyword>
<accession>A0A0G1XG58</accession>
<dbReference type="AlphaFoldDB" id="A0A0G1XG58"/>
<proteinExistence type="predicted"/>
<feature type="non-terminal residue" evidence="2">
    <location>
        <position position="53"/>
    </location>
</feature>
<evidence type="ECO:0000256" key="1">
    <source>
        <dbReference type="ARBA" id="ARBA00035461"/>
    </source>
</evidence>
<dbReference type="InterPro" id="IPR022803">
    <property type="entry name" value="Ribosomal_uL5_dom_sf"/>
</dbReference>
<keyword evidence="2" id="KW-0689">Ribosomal protein</keyword>
<sequence length="53" mass="5740">MKVVAPALREQFGRTNVHETPSIVKVTINAGLGKGKDAKFADVVVDTFRRITG</sequence>
<organism evidence="2 3">
    <name type="scientific">Candidatus Uhrbacteria bacterium GW2011_GWD2_52_7</name>
    <dbReference type="NCBI Taxonomy" id="1618989"/>
    <lineage>
        <taxon>Bacteria</taxon>
        <taxon>Candidatus Uhriibacteriota</taxon>
    </lineage>
</organism>
<evidence type="ECO:0000313" key="2">
    <source>
        <dbReference type="EMBL" id="KKW30228.1"/>
    </source>
</evidence>
<dbReference type="Proteomes" id="UP000034846">
    <property type="component" value="Unassembled WGS sequence"/>
</dbReference>
<dbReference type="GO" id="GO:0005840">
    <property type="term" value="C:ribosome"/>
    <property type="evidence" value="ECO:0007669"/>
    <property type="project" value="UniProtKB-KW"/>
</dbReference>
<dbReference type="Gene3D" id="3.30.1440.10">
    <property type="match status" value="1"/>
</dbReference>
<protein>
    <recommendedName>
        <fullName evidence="1">50S ribosomal protein L5</fullName>
    </recommendedName>
</protein>
<gene>
    <name evidence="2" type="ORF">UY72_C0018G0018</name>
</gene>
<dbReference type="EMBL" id="LCRD01000018">
    <property type="protein sequence ID" value="KKW30228.1"/>
    <property type="molecule type" value="Genomic_DNA"/>
</dbReference>